<comment type="caution">
    <text evidence="1">The sequence shown here is derived from an EMBL/GenBank/DDBJ whole genome shotgun (WGS) entry which is preliminary data.</text>
</comment>
<organism evidence="1 2">
    <name type="scientific">Enterocloster bolteae (strain ATCC BAA-613 / DSM 15670 / CCUG 46953 / JCM 12243 / WAL 16351)</name>
    <name type="common">Clostridium bolteae</name>
    <dbReference type="NCBI Taxonomy" id="411902"/>
    <lineage>
        <taxon>Bacteria</taxon>
        <taxon>Bacillati</taxon>
        <taxon>Bacillota</taxon>
        <taxon>Clostridia</taxon>
        <taxon>Lachnospirales</taxon>
        <taxon>Lachnospiraceae</taxon>
        <taxon>Enterocloster</taxon>
    </lineage>
</organism>
<accession>A8RPZ2</accession>
<dbReference type="Proteomes" id="UP000005396">
    <property type="component" value="Unassembled WGS sequence"/>
</dbReference>
<reference evidence="1 2" key="1">
    <citation type="submission" date="2007-08" db="EMBL/GenBank/DDBJ databases">
        <authorList>
            <person name="Fulton L."/>
            <person name="Clifton S."/>
            <person name="Fulton B."/>
            <person name="Xu J."/>
            <person name="Minx P."/>
            <person name="Pepin K.H."/>
            <person name="Johnson M."/>
            <person name="Thiruvilangam P."/>
            <person name="Bhonagiri V."/>
            <person name="Nash W.E."/>
            <person name="Mardis E.R."/>
            <person name="Wilson R.K."/>
        </authorList>
    </citation>
    <scope>NUCLEOTIDE SEQUENCE [LARGE SCALE GENOMIC DNA]</scope>
    <source>
        <strain evidence="2">ATCC BAA-613 / DSM 15670 / CCUG 46953 / JCM 12243 / WAL 16351</strain>
    </source>
</reference>
<dbReference type="EMBL" id="ABCC02000024">
    <property type="protein sequence ID" value="EDP17111.1"/>
    <property type="molecule type" value="Genomic_DNA"/>
</dbReference>
<evidence type="ECO:0000313" key="1">
    <source>
        <dbReference type="EMBL" id="EDP17111.1"/>
    </source>
</evidence>
<sequence>MYQLFAYNLQSLWRKQAQKPGMRRLALAAQAETVLMAAA</sequence>
<dbReference type="HOGENOM" id="CLU_3307266_0_0_9"/>
<evidence type="ECO:0000313" key="2">
    <source>
        <dbReference type="Proteomes" id="UP000005396"/>
    </source>
</evidence>
<reference evidence="1 2" key="2">
    <citation type="submission" date="2007-09" db="EMBL/GenBank/DDBJ databases">
        <title>Draft genome sequence of Clostridium bolteae (ATCC BAA-613).</title>
        <authorList>
            <person name="Sudarsanam P."/>
            <person name="Ley R."/>
            <person name="Guruge J."/>
            <person name="Turnbaugh P.J."/>
            <person name="Mahowald M."/>
            <person name="Liep D."/>
            <person name="Gordon J."/>
        </authorList>
    </citation>
    <scope>NUCLEOTIDE SEQUENCE [LARGE SCALE GENOMIC DNA]</scope>
    <source>
        <strain evidence="2">ATCC BAA-613 / DSM 15670 / CCUG 46953 / JCM 12243 / WAL 16351</strain>
    </source>
</reference>
<protein>
    <submittedName>
        <fullName evidence="1">Uncharacterized protein</fullName>
    </submittedName>
</protein>
<name>A8RPZ2_ENTBW</name>
<dbReference type="AlphaFoldDB" id="A8RPZ2"/>
<proteinExistence type="predicted"/>
<gene>
    <name evidence="1" type="ORF">CLOBOL_02607</name>
</gene>
<dbReference type="PaxDb" id="411902-CLOBOL_02607"/>